<protein>
    <submittedName>
        <fullName evidence="8">DoxX family protein</fullName>
    </submittedName>
</protein>
<dbReference type="InterPro" id="IPR032808">
    <property type="entry name" value="DoxX"/>
</dbReference>
<dbReference type="Pfam" id="PF07681">
    <property type="entry name" value="DoxX"/>
    <property type="match status" value="1"/>
</dbReference>
<evidence type="ECO:0000313" key="9">
    <source>
        <dbReference type="Proteomes" id="UP000324324"/>
    </source>
</evidence>
<feature type="transmembrane region" description="Helical" evidence="7">
    <location>
        <begin position="58"/>
        <end position="78"/>
    </location>
</feature>
<evidence type="ECO:0000256" key="5">
    <source>
        <dbReference type="ARBA" id="ARBA00022989"/>
    </source>
</evidence>
<keyword evidence="6 7" id="KW-0472">Membrane</keyword>
<feature type="transmembrane region" description="Helical" evidence="7">
    <location>
        <begin position="123"/>
        <end position="144"/>
    </location>
</feature>
<dbReference type="GO" id="GO:0005886">
    <property type="term" value="C:plasma membrane"/>
    <property type="evidence" value="ECO:0007669"/>
    <property type="project" value="UniProtKB-SubCell"/>
</dbReference>
<dbReference type="InterPro" id="IPR051907">
    <property type="entry name" value="DoxX-like_oxidoreductase"/>
</dbReference>
<organism evidence="8 9">
    <name type="scientific">Cupriavidus cauae</name>
    <dbReference type="NCBI Taxonomy" id="2608999"/>
    <lineage>
        <taxon>Bacteria</taxon>
        <taxon>Pseudomonadati</taxon>
        <taxon>Pseudomonadota</taxon>
        <taxon>Betaproteobacteria</taxon>
        <taxon>Burkholderiales</taxon>
        <taxon>Burkholderiaceae</taxon>
        <taxon>Cupriavidus</taxon>
    </lineage>
</organism>
<dbReference type="PANTHER" id="PTHR33452:SF1">
    <property type="entry name" value="INNER MEMBRANE PROTEIN YPHA-RELATED"/>
    <property type="match status" value="1"/>
</dbReference>
<evidence type="ECO:0000256" key="7">
    <source>
        <dbReference type="SAM" id="Phobius"/>
    </source>
</evidence>
<keyword evidence="4 7" id="KW-0812">Transmembrane</keyword>
<name>A0A5M8AM27_9BURK</name>
<evidence type="ECO:0000313" key="8">
    <source>
        <dbReference type="EMBL" id="KAA6123175.1"/>
    </source>
</evidence>
<evidence type="ECO:0000256" key="3">
    <source>
        <dbReference type="ARBA" id="ARBA00022475"/>
    </source>
</evidence>
<reference evidence="8 9" key="1">
    <citation type="submission" date="2019-09" db="EMBL/GenBank/DDBJ databases">
        <title>Isolation of a novel species in the genus Cupriavidus from patients with sepsis using whole genome sequencing.</title>
        <authorList>
            <person name="Kweon O.J."/>
            <person name="Lee M.-K."/>
        </authorList>
    </citation>
    <scope>NUCLEOTIDE SEQUENCE [LARGE SCALE GENOMIC DNA]</scope>
    <source>
        <strain evidence="8 9">MKL-01</strain>
    </source>
</reference>
<comment type="subcellular location">
    <subcellularLocation>
        <location evidence="1">Cell membrane</location>
        <topology evidence="1">Multi-pass membrane protein</topology>
    </subcellularLocation>
</comment>
<sequence length="154" mass="16725">MPDESVWNWHAVSSRFEPVAYLLLRIVFGIVMMTHGLPKLLGTSHGSMADPMAGATRLIAEVLHLPGAPVLAWLVAVLETFGGAMLAAGAWTRPLAALMTVQMIAICYIHRQHFAWIDRGMEYLLVLLAVVLLIAARGGGAWSVDAALQARRRA</sequence>
<evidence type="ECO:0000256" key="4">
    <source>
        <dbReference type="ARBA" id="ARBA00022692"/>
    </source>
</evidence>
<keyword evidence="9" id="KW-1185">Reference proteome</keyword>
<evidence type="ECO:0000256" key="6">
    <source>
        <dbReference type="ARBA" id="ARBA00023136"/>
    </source>
</evidence>
<evidence type="ECO:0000256" key="1">
    <source>
        <dbReference type="ARBA" id="ARBA00004651"/>
    </source>
</evidence>
<comment type="similarity">
    <text evidence="2">Belongs to the DoxX family.</text>
</comment>
<gene>
    <name evidence="8" type="ORF">F1599_14435</name>
</gene>
<accession>A0A5M8AM27</accession>
<evidence type="ECO:0000256" key="2">
    <source>
        <dbReference type="ARBA" id="ARBA00006679"/>
    </source>
</evidence>
<keyword evidence="5 7" id="KW-1133">Transmembrane helix</keyword>
<dbReference type="AlphaFoldDB" id="A0A5M8AM27"/>
<dbReference type="EMBL" id="VWRN01000035">
    <property type="protein sequence ID" value="KAA6123175.1"/>
    <property type="molecule type" value="Genomic_DNA"/>
</dbReference>
<dbReference type="PANTHER" id="PTHR33452">
    <property type="entry name" value="OXIDOREDUCTASE CATD-RELATED"/>
    <property type="match status" value="1"/>
</dbReference>
<feature type="transmembrane region" description="Helical" evidence="7">
    <location>
        <begin position="20"/>
        <end position="37"/>
    </location>
</feature>
<comment type="caution">
    <text evidence="8">The sequence shown here is derived from an EMBL/GenBank/DDBJ whole genome shotgun (WGS) entry which is preliminary data.</text>
</comment>
<dbReference type="Proteomes" id="UP000324324">
    <property type="component" value="Unassembled WGS sequence"/>
</dbReference>
<keyword evidence="3" id="KW-1003">Cell membrane</keyword>
<proteinExistence type="inferred from homology"/>
<feature type="transmembrane region" description="Helical" evidence="7">
    <location>
        <begin position="90"/>
        <end position="111"/>
    </location>
</feature>